<feature type="transmembrane region" description="Helical" evidence="8">
    <location>
        <begin position="133"/>
        <end position="155"/>
    </location>
</feature>
<protein>
    <submittedName>
        <fullName evidence="9">Cytochrome P450</fullName>
    </submittedName>
</protein>
<dbReference type="SUPFAM" id="SSF48264">
    <property type="entry name" value="Cytochrome P450"/>
    <property type="match status" value="1"/>
</dbReference>
<dbReference type="PANTHER" id="PTHR24287">
    <property type="entry name" value="P450, PUTATIVE (EUROFUNG)-RELATED"/>
    <property type="match status" value="1"/>
</dbReference>
<keyword evidence="3 7" id="KW-0479">Metal-binding</keyword>
<keyword evidence="8" id="KW-0812">Transmembrane</keyword>
<dbReference type="PRINTS" id="PR00463">
    <property type="entry name" value="EP450I"/>
</dbReference>
<keyword evidence="10" id="KW-1185">Reference proteome</keyword>
<keyword evidence="5 7" id="KW-0408">Iron</keyword>
<dbReference type="InterPro" id="IPR002401">
    <property type="entry name" value="Cyt_P450_E_grp-I"/>
</dbReference>
<dbReference type="Gene3D" id="1.10.630.10">
    <property type="entry name" value="Cytochrome P450"/>
    <property type="match status" value="1"/>
</dbReference>
<evidence type="ECO:0000313" key="10">
    <source>
        <dbReference type="Proteomes" id="UP001610334"/>
    </source>
</evidence>
<dbReference type="PRINTS" id="PR00385">
    <property type="entry name" value="P450"/>
</dbReference>
<evidence type="ECO:0000313" key="9">
    <source>
        <dbReference type="EMBL" id="KAL2818054.1"/>
    </source>
</evidence>
<keyword evidence="6 7" id="KW-0503">Monooxygenase</keyword>
<dbReference type="Pfam" id="PF00067">
    <property type="entry name" value="p450"/>
    <property type="match status" value="1"/>
</dbReference>
<proteinExistence type="inferred from homology"/>
<comment type="caution">
    <text evidence="9">The sequence shown here is derived from an EMBL/GenBank/DDBJ whole genome shotgun (WGS) entry which is preliminary data.</text>
</comment>
<keyword evidence="8" id="KW-1133">Transmembrane helix</keyword>
<evidence type="ECO:0000256" key="3">
    <source>
        <dbReference type="ARBA" id="ARBA00022723"/>
    </source>
</evidence>
<dbReference type="InterPro" id="IPR017972">
    <property type="entry name" value="Cyt_P450_CS"/>
</dbReference>
<sequence>MIIFGTRYILTEEPENIKAIFTTQFKAYGKGDIGQKSLGHFAQDTIFTADGAAWREKRKNLRPYIASVKESDIRITEYHVQQLLETIASSPGPIDVYDAVDKAQLNVALHRFLGQRTTADIDMYERFRKAKHIIGFAGTLRMFLGPIGAAVGWLISQNAKKEFDAYLGSLLNMTSNSSQSSSLFIDEKSADGDRYRSIVESRPTKELLLILLLAGKDPLVTSIAWTLYHLAQHPEVVQRLRREIASSIGYHRPPTLQDLDHMSFLKNVIRESMRLHPPVGFNFREALVDTALPTGGGANGQEAIAVPKGNVVFVSLVGMQRRCVASVGSDTNEWRPDRWENWTPPDGEYVPFSLGPRVCPGQAFGQFQLEYTMVRILQRFSALSYHGREQPIKFEINTKPAFPTLCRFHSGE</sequence>
<comment type="cofactor">
    <cofactor evidence="1">
        <name>heme</name>
        <dbReference type="ChEBI" id="CHEBI:30413"/>
    </cofactor>
</comment>
<keyword evidence="4 7" id="KW-0560">Oxidoreductase</keyword>
<reference evidence="9 10" key="1">
    <citation type="submission" date="2024-07" db="EMBL/GenBank/DDBJ databases">
        <title>Section-level genome sequencing and comparative genomics of Aspergillus sections Usti and Cavernicolus.</title>
        <authorList>
            <consortium name="Lawrence Berkeley National Laboratory"/>
            <person name="Nybo J.L."/>
            <person name="Vesth T.C."/>
            <person name="Theobald S."/>
            <person name="Frisvad J.C."/>
            <person name="Larsen T.O."/>
            <person name="Kjaerboelling I."/>
            <person name="Rothschild-Mancinelli K."/>
            <person name="Lyhne E.K."/>
            <person name="Kogle M.E."/>
            <person name="Barry K."/>
            <person name="Clum A."/>
            <person name="Na H."/>
            <person name="Ledsgaard L."/>
            <person name="Lin J."/>
            <person name="Lipzen A."/>
            <person name="Kuo A."/>
            <person name="Riley R."/>
            <person name="Mondo S."/>
            <person name="Labutti K."/>
            <person name="Haridas S."/>
            <person name="Pangalinan J."/>
            <person name="Salamov A.A."/>
            <person name="Simmons B.A."/>
            <person name="Magnuson J.K."/>
            <person name="Chen J."/>
            <person name="Drula E."/>
            <person name="Henrissat B."/>
            <person name="Wiebenga A."/>
            <person name="Lubbers R.J."/>
            <person name="Gomes A.C."/>
            <person name="Makela M.R."/>
            <person name="Stajich J."/>
            <person name="Grigoriev I.V."/>
            <person name="Mortensen U.H."/>
            <person name="De Vries R.P."/>
            <person name="Baker S.E."/>
            <person name="Andersen M.R."/>
        </authorList>
    </citation>
    <scope>NUCLEOTIDE SEQUENCE [LARGE SCALE GENOMIC DNA]</scope>
    <source>
        <strain evidence="9 10">CBS 588.65</strain>
    </source>
</reference>
<dbReference type="InterPro" id="IPR036396">
    <property type="entry name" value="Cyt_P450_sf"/>
</dbReference>
<evidence type="ECO:0000256" key="4">
    <source>
        <dbReference type="ARBA" id="ARBA00023002"/>
    </source>
</evidence>
<accession>A0ABR4HSD8</accession>
<dbReference type="InterPro" id="IPR001128">
    <property type="entry name" value="Cyt_P450"/>
</dbReference>
<evidence type="ECO:0000256" key="8">
    <source>
        <dbReference type="SAM" id="Phobius"/>
    </source>
</evidence>
<keyword evidence="7" id="KW-0349">Heme</keyword>
<evidence type="ECO:0000256" key="5">
    <source>
        <dbReference type="ARBA" id="ARBA00023004"/>
    </source>
</evidence>
<keyword evidence="8" id="KW-0472">Membrane</keyword>
<organism evidence="9 10">
    <name type="scientific">Aspergillus granulosus</name>
    <dbReference type="NCBI Taxonomy" id="176169"/>
    <lineage>
        <taxon>Eukaryota</taxon>
        <taxon>Fungi</taxon>
        <taxon>Dikarya</taxon>
        <taxon>Ascomycota</taxon>
        <taxon>Pezizomycotina</taxon>
        <taxon>Eurotiomycetes</taxon>
        <taxon>Eurotiomycetidae</taxon>
        <taxon>Eurotiales</taxon>
        <taxon>Aspergillaceae</taxon>
        <taxon>Aspergillus</taxon>
        <taxon>Aspergillus subgen. Nidulantes</taxon>
    </lineage>
</organism>
<dbReference type="PANTHER" id="PTHR24287:SF5">
    <property type="entry name" value="P450, PUTATIVE (EUROFUNG)-RELATED"/>
    <property type="match status" value="1"/>
</dbReference>
<dbReference type="Proteomes" id="UP001610334">
    <property type="component" value="Unassembled WGS sequence"/>
</dbReference>
<evidence type="ECO:0000256" key="7">
    <source>
        <dbReference type="RuleBase" id="RU000461"/>
    </source>
</evidence>
<evidence type="ECO:0000256" key="2">
    <source>
        <dbReference type="ARBA" id="ARBA00010617"/>
    </source>
</evidence>
<dbReference type="InterPro" id="IPR047146">
    <property type="entry name" value="Cyt_P450_E_CYP52_fungi"/>
</dbReference>
<evidence type="ECO:0000256" key="1">
    <source>
        <dbReference type="ARBA" id="ARBA00001971"/>
    </source>
</evidence>
<dbReference type="PROSITE" id="PS00086">
    <property type="entry name" value="CYTOCHROME_P450"/>
    <property type="match status" value="1"/>
</dbReference>
<comment type="similarity">
    <text evidence="2 7">Belongs to the cytochrome P450 family.</text>
</comment>
<gene>
    <name evidence="9" type="ORF">BJX63DRAFT_384398</name>
</gene>
<name>A0ABR4HSD8_9EURO</name>
<evidence type="ECO:0000256" key="6">
    <source>
        <dbReference type="ARBA" id="ARBA00023033"/>
    </source>
</evidence>
<dbReference type="EMBL" id="JBFXLT010000015">
    <property type="protein sequence ID" value="KAL2818054.1"/>
    <property type="molecule type" value="Genomic_DNA"/>
</dbReference>